<evidence type="ECO:0000313" key="2">
    <source>
        <dbReference type="EMBL" id="KUJ07420.1"/>
    </source>
</evidence>
<evidence type="ECO:0000313" key="3">
    <source>
        <dbReference type="Proteomes" id="UP000070700"/>
    </source>
</evidence>
<dbReference type="Proteomes" id="UP000070700">
    <property type="component" value="Unassembled WGS sequence"/>
</dbReference>
<sequence>MNSQASSSSGTMSAASSFEIPTTDPALSTAPTVLSVSSTVTANDVFDAIPSVNPSYLTPIAKSSTDSTYSTGPNPQYGNYHVQQYSNAVVAVRMTSALNTSTLDELESQISILTRERDEMCSTPHQSLDLQLSRPLLLYHTLQPRINIWIPGSAKQLLRSETLLEPLALLQFPTLLDPTDFDLTVPPYLSFTDPTQDNVGVCNNGKGSCQNLRTKKTARGFQVLCVPCKAQRTSAPGKTGGKALKPTEKVVTAVETEEEKQQKKRDVLDKRAQKATTVARDTDIGTQLAAMSGRS</sequence>
<gene>
    <name evidence="2" type="ORF">LY89DRAFT_366598</name>
</gene>
<protein>
    <submittedName>
        <fullName evidence="2">Uncharacterized protein</fullName>
    </submittedName>
</protein>
<evidence type="ECO:0000256" key="1">
    <source>
        <dbReference type="SAM" id="MobiDB-lite"/>
    </source>
</evidence>
<dbReference type="RefSeq" id="XP_018061775.1">
    <property type="nucleotide sequence ID" value="XM_018207030.1"/>
</dbReference>
<organism evidence="2 3">
    <name type="scientific">Mollisia scopiformis</name>
    <name type="common">Conifer needle endophyte fungus</name>
    <name type="synonym">Phialocephala scopiformis</name>
    <dbReference type="NCBI Taxonomy" id="149040"/>
    <lineage>
        <taxon>Eukaryota</taxon>
        <taxon>Fungi</taxon>
        <taxon>Dikarya</taxon>
        <taxon>Ascomycota</taxon>
        <taxon>Pezizomycotina</taxon>
        <taxon>Leotiomycetes</taxon>
        <taxon>Helotiales</taxon>
        <taxon>Mollisiaceae</taxon>
        <taxon>Mollisia</taxon>
    </lineage>
</organism>
<accession>A0A132B4T6</accession>
<proteinExistence type="predicted"/>
<dbReference type="AlphaFoldDB" id="A0A132B4T6"/>
<feature type="region of interest" description="Disordered" evidence="1">
    <location>
        <begin position="254"/>
        <end position="279"/>
    </location>
</feature>
<dbReference type="KEGG" id="psco:LY89DRAFT_366598"/>
<reference evidence="2 3" key="1">
    <citation type="submission" date="2015-10" db="EMBL/GenBank/DDBJ databases">
        <title>Full genome of DAOMC 229536 Phialocephala scopiformis, a fungal endophyte of spruce producing the potent anti-insectan compound rugulosin.</title>
        <authorList>
            <consortium name="DOE Joint Genome Institute"/>
            <person name="Walker A.K."/>
            <person name="Frasz S.L."/>
            <person name="Seifert K.A."/>
            <person name="Miller J.D."/>
            <person name="Mondo S.J."/>
            <person name="Labutti K."/>
            <person name="Lipzen A."/>
            <person name="Dockter R."/>
            <person name="Kennedy M."/>
            <person name="Grigoriev I.V."/>
            <person name="Spatafora J.W."/>
        </authorList>
    </citation>
    <scope>NUCLEOTIDE SEQUENCE [LARGE SCALE GENOMIC DNA]</scope>
    <source>
        <strain evidence="2 3">CBS 120377</strain>
    </source>
</reference>
<name>A0A132B4T6_MOLSC</name>
<dbReference type="GeneID" id="28816756"/>
<dbReference type="InParanoid" id="A0A132B4T6"/>
<dbReference type="EMBL" id="KQ947440">
    <property type="protein sequence ID" value="KUJ07420.1"/>
    <property type="molecule type" value="Genomic_DNA"/>
</dbReference>
<feature type="compositionally biased region" description="Basic and acidic residues" evidence="1">
    <location>
        <begin position="259"/>
        <end position="272"/>
    </location>
</feature>
<keyword evidence="3" id="KW-1185">Reference proteome</keyword>